<evidence type="ECO:0000313" key="2">
    <source>
        <dbReference type="EMBL" id="BDW85920.1"/>
    </source>
</evidence>
<dbReference type="GO" id="GO:0016790">
    <property type="term" value="F:thiolester hydrolase activity"/>
    <property type="evidence" value="ECO:0007669"/>
    <property type="project" value="UniProtKB-ARBA"/>
</dbReference>
<organism evidence="2 3">
    <name type="scientific">Roseicyclus marinus</name>
    <dbReference type="NCBI Taxonomy" id="2161673"/>
    <lineage>
        <taxon>Bacteria</taxon>
        <taxon>Pseudomonadati</taxon>
        <taxon>Pseudomonadota</taxon>
        <taxon>Alphaproteobacteria</taxon>
        <taxon>Rhodobacterales</taxon>
        <taxon>Roseobacteraceae</taxon>
        <taxon>Roseicyclus</taxon>
    </lineage>
</organism>
<sequence length="137" mass="14863">MEQDLIAAGWTLDPDDGFVGHVGGLWRREVGADTQVAFIARPFHANRNGVVHGGMLMTFIDRAMGQRARKVTGAVRGATVSLTHQFLAPVRIGDLVVMTPEVVRQTSKMVFLTGTAHVGEEPVVQAQGVWRVTFSVP</sequence>
<accession>A0AA48KL95</accession>
<dbReference type="InterPro" id="IPR029069">
    <property type="entry name" value="HotDog_dom_sf"/>
</dbReference>
<dbReference type="PANTHER" id="PTHR47260">
    <property type="entry name" value="UPF0644 PROTEIN PB2B4.06"/>
    <property type="match status" value="1"/>
</dbReference>
<dbReference type="PANTHER" id="PTHR47260:SF3">
    <property type="entry name" value="THIOESTERASE FAMILY PROTEIN (AFU_ORTHOLOGUE AFUA_7G03960)"/>
    <property type="match status" value="1"/>
</dbReference>
<evidence type="ECO:0000313" key="3">
    <source>
        <dbReference type="Proteomes" id="UP001337723"/>
    </source>
</evidence>
<gene>
    <name evidence="2" type="ORF">MACH21_20970</name>
</gene>
<feature type="domain" description="Thioesterase" evidence="1">
    <location>
        <begin position="48"/>
        <end position="121"/>
    </location>
</feature>
<dbReference type="KEGG" id="rmai:MACH21_20970"/>
<dbReference type="CDD" id="cd03443">
    <property type="entry name" value="PaaI_thioesterase"/>
    <property type="match status" value="1"/>
</dbReference>
<protein>
    <recommendedName>
        <fullName evidence="1">Thioesterase domain-containing protein</fullName>
    </recommendedName>
</protein>
<evidence type="ECO:0000259" key="1">
    <source>
        <dbReference type="Pfam" id="PF03061"/>
    </source>
</evidence>
<dbReference type="EMBL" id="AP027266">
    <property type="protein sequence ID" value="BDW85920.1"/>
    <property type="molecule type" value="Genomic_DNA"/>
</dbReference>
<dbReference type="Pfam" id="PF03061">
    <property type="entry name" value="4HBT"/>
    <property type="match status" value="1"/>
</dbReference>
<name>A0AA48KL95_9RHOB</name>
<dbReference type="RefSeq" id="WP_338271775.1">
    <property type="nucleotide sequence ID" value="NZ_AP027266.1"/>
</dbReference>
<dbReference type="Gene3D" id="3.10.129.10">
    <property type="entry name" value="Hotdog Thioesterase"/>
    <property type="match status" value="1"/>
</dbReference>
<proteinExistence type="predicted"/>
<dbReference type="InterPro" id="IPR006683">
    <property type="entry name" value="Thioestr_dom"/>
</dbReference>
<dbReference type="InterPro" id="IPR052061">
    <property type="entry name" value="PTE-AB_protein"/>
</dbReference>
<dbReference type="Proteomes" id="UP001337723">
    <property type="component" value="Chromosome"/>
</dbReference>
<reference evidence="2 3" key="1">
    <citation type="submission" date="2023-01" db="EMBL/GenBank/DDBJ databases">
        <title>Complete genome sequence of Roseicyclus marinus strain Dej080120_10.</title>
        <authorList>
            <person name="Ueki S."/>
            <person name="Maruyama F."/>
        </authorList>
    </citation>
    <scope>NUCLEOTIDE SEQUENCE [LARGE SCALE GENOMIC DNA]</scope>
    <source>
        <strain evidence="2 3">Dej080120_10</strain>
    </source>
</reference>
<keyword evidence="3" id="KW-1185">Reference proteome</keyword>
<dbReference type="SUPFAM" id="SSF54637">
    <property type="entry name" value="Thioesterase/thiol ester dehydrase-isomerase"/>
    <property type="match status" value="1"/>
</dbReference>
<dbReference type="AlphaFoldDB" id="A0AA48KL95"/>